<reference evidence="1 2" key="1">
    <citation type="journal article" date="2020" name="Cell">
        <title>Large-Scale Comparative Analyses of Tick Genomes Elucidate Their Genetic Diversity and Vector Capacities.</title>
        <authorList>
            <consortium name="Tick Genome and Microbiome Consortium (TIGMIC)"/>
            <person name="Jia N."/>
            <person name="Wang J."/>
            <person name="Shi W."/>
            <person name="Du L."/>
            <person name="Sun Y."/>
            <person name="Zhan W."/>
            <person name="Jiang J.F."/>
            <person name="Wang Q."/>
            <person name="Zhang B."/>
            <person name="Ji P."/>
            <person name="Bell-Sakyi L."/>
            <person name="Cui X.M."/>
            <person name="Yuan T.T."/>
            <person name="Jiang B.G."/>
            <person name="Yang W.F."/>
            <person name="Lam T.T."/>
            <person name="Chang Q.C."/>
            <person name="Ding S.J."/>
            <person name="Wang X.J."/>
            <person name="Zhu J.G."/>
            <person name="Ruan X.D."/>
            <person name="Zhao L."/>
            <person name="Wei J.T."/>
            <person name="Ye R.Z."/>
            <person name="Que T.C."/>
            <person name="Du C.H."/>
            <person name="Zhou Y.H."/>
            <person name="Cheng J.X."/>
            <person name="Dai P.F."/>
            <person name="Guo W.B."/>
            <person name="Han X.H."/>
            <person name="Huang E.J."/>
            <person name="Li L.F."/>
            <person name="Wei W."/>
            <person name="Gao Y.C."/>
            <person name="Liu J.Z."/>
            <person name="Shao H.Z."/>
            <person name="Wang X."/>
            <person name="Wang C.C."/>
            <person name="Yang T.C."/>
            <person name="Huo Q.B."/>
            <person name="Li W."/>
            <person name="Chen H.Y."/>
            <person name="Chen S.E."/>
            <person name="Zhou L.G."/>
            <person name="Ni X.B."/>
            <person name="Tian J.H."/>
            <person name="Sheng Y."/>
            <person name="Liu T."/>
            <person name="Pan Y.S."/>
            <person name="Xia L.Y."/>
            <person name="Li J."/>
            <person name="Zhao F."/>
            <person name="Cao W.C."/>
        </authorList>
    </citation>
    <scope>NUCLEOTIDE SEQUENCE [LARGE SCALE GENOMIC DNA]</scope>
    <source>
        <strain evidence="1">Iper-2018</strain>
    </source>
</reference>
<evidence type="ECO:0000313" key="1">
    <source>
        <dbReference type="EMBL" id="KAG0434532.1"/>
    </source>
</evidence>
<keyword evidence="2" id="KW-1185">Reference proteome</keyword>
<name>A0AC60QJ76_IXOPE</name>
<accession>A0AC60QJ76</accession>
<sequence>MAAKVSTSSGNTVIEVPGMNLDPEDCAGWLHVNIGKKNKTLEAKPTAQAARRATATATRSARMPEILPKEENKIIVRPRGGLDLARTPMVTVIAAIRAAVNLSPAETMPDT</sequence>
<proteinExistence type="predicted"/>
<dbReference type="EMBL" id="JABSTQ010008415">
    <property type="protein sequence ID" value="KAG0434532.1"/>
    <property type="molecule type" value="Genomic_DNA"/>
</dbReference>
<protein>
    <submittedName>
        <fullName evidence="1">Uncharacterized protein</fullName>
    </submittedName>
</protein>
<evidence type="ECO:0000313" key="2">
    <source>
        <dbReference type="Proteomes" id="UP000805193"/>
    </source>
</evidence>
<comment type="caution">
    <text evidence="1">The sequence shown here is derived from an EMBL/GenBank/DDBJ whole genome shotgun (WGS) entry which is preliminary data.</text>
</comment>
<gene>
    <name evidence="1" type="ORF">HPB47_019031</name>
</gene>
<organism evidence="1 2">
    <name type="scientific">Ixodes persulcatus</name>
    <name type="common">Taiga tick</name>
    <dbReference type="NCBI Taxonomy" id="34615"/>
    <lineage>
        <taxon>Eukaryota</taxon>
        <taxon>Metazoa</taxon>
        <taxon>Ecdysozoa</taxon>
        <taxon>Arthropoda</taxon>
        <taxon>Chelicerata</taxon>
        <taxon>Arachnida</taxon>
        <taxon>Acari</taxon>
        <taxon>Parasitiformes</taxon>
        <taxon>Ixodida</taxon>
        <taxon>Ixodoidea</taxon>
        <taxon>Ixodidae</taxon>
        <taxon>Ixodinae</taxon>
        <taxon>Ixodes</taxon>
    </lineage>
</organism>
<dbReference type="Proteomes" id="UP000805193">
    <property type="component" value="Unassembled WGS sequence"/>
</dbReference>